<accession>A0ABN1PBV8</accession>
<comment type="caution">
    <text evidence="1">The sequence shown here is derived from an EMBL/GenBank/DDBJ whole genome shotgun (WGS) entry which is preliminary data.</text>
</comment>
<evidence type="ECO:0000313" key="1">
    <source>
        <dbReference type="EMBL" id="GAA0925812.1"/>
    </source>
</evidence>
<gene>
    <name evidence="1" type="ORF">GCM10009560_27490</name>
</gene>
<organism evidence="1 2">
    <name type="scientific">Nonomuraea longicatena</name>
    <dbReference type="NCBI Taxonomy" id="83682"/>
    <lineage>
        <taxon>Bacteria</taxon>
        <taxon>Bacillati</taxon>
        <taxon>Actinomycetota</taxon>
        <taxon>Actinomycetes</taxon>
        <taxon>Streptosporangiales</taxon>
        <taxon>Streptosporangiaceae</taxon>
        <taxon>Nonomuraea</taxon>
    </lineage>
</organism>
<protein>
    <submittedName>
        <fullName evidence="1">Uncharacterized protein</fullName>
    </submittedName>
</protein>
<dbReference type="Proteomes" id="UP001501578">
    <property type="component" value="Unassembled WGS sequence"/>
</dbReference>
<evidence type="ECO:0000313" key="2">
    <source>
        <dbReference type="Proteomes" id="UP001501578"/>
    </source>
</evidence>
<proteinExistence type="predicted"/>
<name>A0ABN1PBV8_9ACTN</name>
<dbReference type="EMBL" id="BAAAHQ010000011">
    <property type="protein sequence ID" value="GAA0925812.1"/>
    <property type="molecule type" value="Genomic_DNA"/>
</dbReference>
<reference evidence="1 2" key="1">
    <citation type="journal article" date="2019" name="Int. J. Syst. Evol. Microbiol.">
        <title>The Global Catalogue of Microorganisms (GCM) 10K type strain sequencing project: providing services to taxonomists for standard genome sequencing and annotation.</title>
        <authorList>
            <consortium name="The Broad Institute Genomics Platform"/>
            <consortium name="The Broad Institute Genome Sequencing Center for Infectious Disease"/>
            <person name="Wu L."/>
            <person name="Ma J."/>
        </authorList>
    </citation>
    <scope>NUCLEOTIDE SEQUENCE [LARGE SCALE GENOMIC DNA]</scope>
    <source>
        <strain evidence="1 2">JCM 11136</strain>
    </source>
</reference>
<keyword evidence="2" id="KW-1185">Reference proteome</keyword>
<sequence>MALRFIGIDPDTDGNNCPSVWVDETDGSIVIQGWELTNPEDLAQVATRSPIPDNEKVVRVPRRMANLLMEACGGTPHDL</sequence>